<dbReference type="Proteomes" id="UP000703590">
    <property type="component" value="Unassembled WGS sequence"/>
</dbReference>
<comment type="caution">
    <text evidence="6">The sequence shown here is derived from an EMBL/GenBank/DDBJ whole genome shotgun (WGS) entry which is preliminary data.</text>
</comment>
<dbReference type="Gene3D" id="2.160.10.10">
    <property type="entry name" value="Hexapeptide repeat proteins"/>
    <property type="match status" value="2"/>
</dbReference>
<keyword evidence="3" id="KW-0677">Repeat</keyword>
<reference evidence="6" key="1">
    <citation type="submission" date="2021-02" db="EMBL/GenBank/DDBJ databases">
        <title>Sulfurospirillum tamanensis sp. nov.</title>
        <authorList>
            <person name="Frolova A."/>
            <person name="Merkel A."/>
            <person name="Slobodkin A."/>
        </authorList>
    </citation>
    <scope>NUCLEOTIDE SEQUENCE</scope>
    <source>
        <strain evidence="6">T05b</strain>
    </source>
</reference>
<dbReference type="PANTHER" id="PTHR43300">
    <property type="entry name" value="ACETYLTRANSFERASE"/>
    <property type="match status" value="1"/>
</dbReference>
<reference evidence="6" key="2">
    <citation type="submission" date="2021-02" db="EMBL/GenBank/DDBJ databases">
        <authorList>
            <person name="Merkel A.Y."/>
        </authorList>
    </citation>
    <scope>NUCLEOTIDE SEQUENCE</scope>
    <source>
        <strain evidence="6">T05b</strain>
    </source>
</reference>
<dbReference type="InterPro" id="IPR050179">
    <property type="entry name" value="Trans_hexapeptide_repeat"/>
</dbReference>
<sequence length="199" mass="20662">MKVIYIYGSSGHGLVLADIAQACGYEEIVYIDGTDSDHSGLDAISSDQKIPVALGVASNHTRKALFTKLVAQGFEIATLIHPTAVISPSATLGQGTVVMPNVVVNAKARIGDGVILNSGAIVEHESSVGDFTHISPNVSIARKVIVEDLVHVGIGSCVIQNIHIGRESAIGAGSVVISNIDPNTVAFGVPCKMQKPKSL</sequence>
<dbReference type="SUPFAM" id="SSF51161">
    <property type="entry name" value="Trimeric LpxA-like enzymes"/>
    <property type="match status" value="1"/>
</dbReference>
<keyword evidence="4" id="KW-0012">Acyltransferase</keyword>
<dbReference type="InterPro" id="IPR011004">
    <property type="entry name" value="Trimer_LpxA-like_sf"/>
</dbReference>
<evidence type="ECO:0000256" key="1">
    <source>
        <dbReference type="ARBA" id="ARBA00007274"/>
    </source>
</evidence>
<accession>A0ABS2WT96</accession>
<dbReference type="RefSeq" id="WP_205459360.1">
    <property type="nucleotide sequence ID" value="NZ_JAFHKK010000017.1"/>
</dbReference>
<dbReference type="NCBIfam" id="TIGR03570">
    <property type="entry name" value="NeuD_NnaD"/>
    <property type="match status" value="1"/>
</dbReference>
<protein>
    <submittedName>
        <fullName evidence="6">Acetyltransferase</fullName>
    </submittedName>
</protein>
<gene>
    <name evidence="6" type="ORF">JWV37_08465</name>
</gene>
<organism evidence="6 7">
    <name type="scientific">Sulfurospirillum tamanense</name>
    <dbReference type="NCBI Taxonomy" id="2813362"/>
    <lineage>
        <taxon>Bacteria</taxon>
        <taxon>Pseudomonadati</taxon>
        <taxon>Campylobacterota</taxon>
        <taxon>Epsilonproteobacteria</taxon>
        <taxon>Campylobacterales</taxon>
        <taxon>Sulfurospirillaceae</taxon>
        <taxon>Sulfurospirillum</taxon>
    </lineage>
</organism>
<evidence type="ECO:0000256" key="3">
    <source>
        <dbReference type="ARBA" id="ARBA00022737"/>
    </source>
</evidence>
<dbReference type="PANTHER" id="PTHR43300:SF7">
    <property type="entry name" value="UDP-N-ACETYLBACILLOSAMINE N-ACETYLTRANSFERASE"/>
    <property type="match status" value="1"/>
</dbReference>
<proteinExistence type="inferred from homology"/>
<evidence type="ECO:0000259" key="5">
    <source>
        <dbReference type="Pfam" id="PF17836"/>
    </source>
</evidence>
<evidence type="ECO:0000256" key="2">
    <source>
        <dbReference type="ARBA" id="ARBA00022679"/>
    </source>
</evidence>
<dbReference type="Pfam" id="PF17836">
    <property type="entry name" value="PglD_N"/>
    <property type="match status" value="1"/>
</dbReference>
<dbReference type="InterPro" id="IPR001451">
    <property type="entry name" value="Hexapep"/>
</dbReference>
<name>A0ABS2WT96_9BACT</name>
<keyword evidence="7" id="KW-1185">Reference proteome</keyword>
<keyword evidence="2" id="KW-0808">Transferase</keyword>
<dbReference type="EMBL" id="JAFHKK010000017">
    <property type="protein sequence ID" value="MBN2964813.1"/>
    <property type="molecule type" value="Genomic_DNA"/>
</dbReference>
<comment type="similarity">
    <text evidence="1">Belongs to the transferase hexapeptide repeat family.</text>
</comment>
<evidence type="ECO:0000256" key="4">
    <source>
        <dbReference type="ARBA" id="ARBA00023315"/>
    </source>
</evidence>
<feature type="domain" description="PglD N-terminal" evidence="5">
    <location>
        <begin position="4"/>
        <end position="69"/>
    </location>
</feature>
<dbReference type="InterPro" id="IPR020019">
    <property type="entry name" value="AcTrfase_PglD-like"/>
</dbReference>
<dbReference type="CDD" id="cd03360">
    <property type="entry name" value="LbH_AT_putative"/>
    <property type="match status" value="1"/>
</dbReference>
<dbReference type="PROSITE" id="PS00101">
    <property type="entry name" value="HEXAPEP_TRANSFERASES"/>
    <property type="match status" value="1"/>
</dbReference>
<evidence type="ECO:0000313" key="6">
    <source>
        <dbReference type="EMBL" id="MBN2964813.1"/>
    </source>
</evidence>
<dbReference type="Gene3D" id="3.40.50.20">
    <property type="match status" value="1"/>
</dbReference>
<dbReference type="Pfam" id="PF00132">
    <property type="entry name" value="Hexapep"/>
    <property type="match status" value="1"/>
</dbReference>
<evidence type="ECO:0000313" key="7">
    <source>
        <dbReference type="Proteomes" id="UP000703590"/>
    </source>
</evidence>
<dbReference type="InterPro" id="IPR018357">
    <property type="entry name" value="Hexapep_transf_CS"/>
</dbReference>
<dbReference type="InterPro" id="IPR041561">
    <property type="entry name" value="PglD_N"/>
</dbReference>